<proteinExistence type="predicted"/>
<protein>
    <submittedName>
        <fullName evidence="2">Uncharacterized protein</fullName>
    </submittedName>
</protein>
<feature type="region of interest" description="Disordered" evidence="1">
    <location>
        <begin position="1"/>
        <end position="24"/>
    </location>
</feature>
<organism evidence="2 3">
    <name type="scientific">Sinanodonta woodiana</name>
    <name type="common">Chinese pond mussel</name>
    <name type="synonym">Anodonta woodiana</name>
    <dbReference type="NCBI Taxonomy" id="1069815"/>
    <lineage>
        <taxon>Eukaryota</taxon>
        <taxon>Metazoa</taxon>
        <taxon>Spiralia</taxon>
        <taxon>Lophotrochozoa</taxon>
        <taxon>Mollusca</taxon>
        <taxon>Bivalvia</taxon>
        <taxon>Autobranchia</taxon>
        <taxon>Heteroconchia</taxon>
        <taxon>Palaeoheterodonta</taxon>
        <taxon>Unionida</taxon>
        <taxon>Unionoidea</taxon>
        <taxon>Unionidae</taxon>
        <taxon>Unioninae</taxon>
        <taxon>Sinanodonta</taxon>
    </lineage>
</organism>
<dbReference type="EMBL" id="JBJQND010000007">
    <property type="protein sequence ID" value="KAL3871320.1"/>
    <property type="molecule type" value="Genomic_DNA"/>
</dbReference>
<gene>
    <name evidence="2" type="ORF">ACJMK2_039327</name>
</gene>
<reference evidence="2 3" key="1">
    <citation type="submission" date="2024-11" db="EMBL/GenBank/DDBJ databases">
        <title>Chromosome-level genome assembly of the freshwater bivalve Anodonta woodiana.</title>
        <authorList>
            <person name="Chen X."/>
        </authorList>
    </citation>
    <scope>NUCLEOTIDE SEQUENCE [LARGE SCALE GENOMIC DNA]</scope>
    <source>
        <strain evidence="2">MN2024</strain>
        <tissue evidence="2">Gills</tissue>
    </source>
</reference>
<evidence type="ECO:0000313" key="3">
    <source>
        <dbReference type="Proteomes" id="UP001634394"/>
    </source>
</evidence>
<comment type="caution">
    <text evidence="2">The sequence shown here is derived from an EMBL/GenBank/DDBJ whole genome shotgun (WGS) entry which is preliminary data.</text>
</comment>
<name>A0ABD3WCR1_SINWO</name>
<feature type="compositionally biased region" description="Acidic residues" evidence="1">
    <location>
        <begin position="9"/>
        <end position="24"/>
    </location>
</feature>
<dbReference type="Proteomes" id="UP001634394">
    <property type="component" value="Unassembled WGS sequence"/>
</dbReference>
<dbReference type="AlphaFoldDB" id="A0ABD3WCR1"/>
<accession>A0ABD3WCR1</accession>
<evidence type="ECO:0000313" key="2">
    <source>
        <dbReference type="EMBL" id="KAL3871320.1"/>
    </source>
</evidence>
<keyword evidence="3" id="KW-1185">Reference proteome</keyword>
<evidence type="ECO:0000256" key="1">
    <source>
        <dbReference type="SAM" id="MobiDB-lite"/>
    </source>
</evidence>
<sequence>MDHNSDLNMDIDSEGSDIEVDDFDYSDNDIDVNDGLRQNQVDGRNDAWLRAIFDSDSENEAEFEGFQEEWAKDEFSVRFQPKFKLLEGATVQHPEEADALHYFELL</sequence>